<evidence type="ECO:0000313" key="2">
    <source>
        <dbReference type="Proteomes" id="UP001055072"/>
    </source>
</evidence>
<accession>A0ACB8TSY6</accession>
<keyword evidence="2" id="KW-1185">Reference proteome</keyword>
<reference evidence="1" key="1">
    <citation type="journal article" date="2021" name="Environ. Microbiol.">
        <title>Gene family expansions and transcriptome signatures uncover fungal adaptations to wood decay.</title>
        <authorList>
            <person name="Hage H."/>
            <person name="Miyauchi S."/>
            <person name="Viragh M."/>
            <person name="Drula E."/>
            <person name="Min B."/>
            <person name="Chaduli D."/>
            <person name="Navarro D."/>
            <person name="Favel A."/>
            <person name="Norest M."/>
            <person name="Lesage-Meessen L."/>
            <person name="Balint B."/>
            <person name="Merenyi Z."/>
            <person name="de Eugenio L."/>
            <person name="Morin E."/>
            <person name="Martinez A.T."/>
            <person name="Baldrian P."/>
            <person name="Stursova M."/>
            <person name="Martinez M.J."/>
            <person name="Novotny C."/>
            <person name="Magnuson J.K."/>
            <person name="Spatafora J.W."/>
            <person name="Maurice S."/>
            <person name="Pangilinan J."/>
            <person name="Andreopoulos W."/>
            <person name="LaButti K."/>
            <person name="Hundley H."/>
            <person name="Na H."/>
            <person name="Kuo A."/>
            <person name="Barry K."/>
            <person name="Lipzen A."/>
            <person name="Henrissat B."/>
            <person name="Riley R."/>
            <person name="Ahrendt S."/>
            <person name="Nagy L.G."/>
            <person name="Grigoriev I.V."/>
            <person name="Martin F."/>
            <person name="Rosso M.N."/>
        </authorList>
    </citation>
    <scope>NUCLEOTIDE SEQUENCE</scope>
    <source>
        <strain evidence="1">CBS 384.51</strain>
    </source>
</reference>
<dbReference type="EMBL" id="MU274934">
    <property type="protein sequence ID" value="KAI0085135.1"/>
    <property type="molecule type" value="Genomic_DNA"/>
</dbReference>
<sequence length="268" mass="30037">MSTGKERARRVAHSTKEFFVGGRRFCCCIPTRIGVIIGSFLTFLVSGALAIILWFEVSTEHDMSFSSQERTYVILGGLLETFLCLVSVLGFIGAIVRKQLFVSIFAYFLLVHFLLNLGFGIYLLVVVNHTANVDVSVACHKAIKDPGAQQDCSKLLNGFRGALDGIIIFVLLIELYGLLIVTRYMRQLRGEKRAATFTKDEFRLNTHYYARVEDNDAEDSPFDSTYHPRPLSYASATHFPVTPKGFIPPSPSFRDPQGKEEKYMSQAA</sequence>
<organism evidence="1 2">
    <name type="scientific">Irpex rosettiformis</name>
    <dbReference type="NCBI Taxonomy" id="378272"/>
    <lineage>
        <taxon>Eukaryota</taxon>
        <taxon>Fungi</taxon>
        <taxon>Dikarya</taxon>
        <taxon>Basidiomycota</taxon>
        <taxon>Agaricomycotina</taxon>
        <taxon>Agaricomycetes</taxon>
        <taxon>Polyporales</taxon>
        <taxon>Irpicaceae</taxon>
        <taxon>Irpex</taxon>
    </lineage>
</organism>
<name>A0ACB8TSY6_9APHY</name>
<comment type="caution">
    <text evidence="1">The sequence shown here is derived from an EMBL/GenBank/DDBJ whole genome shotgun (WGS) entry which is preliminary data.</text>
</comment>
<proteinExistence type="predicted"/>
<evidence type="ECO:0000313" key="1">
    <source>
        <dbReference type="EMBL" id="KAI0085135.1"/>
    </source>
</evidence>
<gene>
    <name evidence="1" type="ORF">BDY19DRAFT_967303</name>
</gene>
<protein>
    <submittedName>
        <fullName evidence="1">Uncharacterized protein</fullName>
    </submittedName>
</protein>
<dbReference type="Proteomes" id="UP001055072">
    <property type="component" value="Unassembled WGS sequence"/>
</dbReference>